<gene>
    <name evidence="1" type="ORF">SAMN02583745_02842</name>
</gene>
<proteinExistence type="predicted"/>
<evidence type="ECO:0000313" key="1">
    <source>
        <dbReference type="EMBL" id="SET60114.1"/>
    </source>
</evidence>
<accession>A0A1I0FPM3</accession>
<dbReference type="STRING" id="1123402.SAMN02583745_02842"/>
<reference evidence="2" key="1">
    <citation type="submission" date="2016-10" db="EMBL/GenBank/DDBJ databases">
        <authorList>
            <person name="Varghese N."/>
            <person name="Submissions S."/>
        </authorList>
    </citation>
    <scope>NUCLEOTIDE SEQUENCE [LARGE SCALE GENOMIC DNA]</scope>
    <source>
        <strain evidence="2">DSM 18579</strain>
    </source>
</reference>
<evidence type="ECO:0000313" key="2">
    <source>
        <dbReference type="Proteomes" id="UP000242642"/>
    </source>
</evidence>
<organism evidence="1 2">
    <name type="scientific">Thorsellia anophelis DSM 18579</name>
    <dbReference type="NCBI Taxonomy" id="1123402"/>
    <lineage>
        <taxon>Bacteria</taxon>
        <taxon>Pseudomonadati</taxon>
        <taxon>Pseudomonadota</taxon>
        <taxon>Gammaproteobacteria</taxon>
        <taxon>Enterobacterales</taxon>
        <taxon>Thorselliaceae</taxon>
        <taxon>Thorsellia</taxon>
    </lineage>
</organism>
<protein>
    <submittedName>
        <fullName evidence="1">Uncharacterized protein</fullName>
    </submittedName>
</protein>
<dbReference type="RefSeq" id="WP_093322510.1">
    <property type="nucleotide sequence ID" value="NZ_FOHV01000045.1"/>
</dbReference>
<dbReference type="Proteomes" id="UP000242642">
    <property type="component" value="Unassembled WGS sequence"/>
</dbReference>
<dbReference type="EMBL" id="FOHV01000045">
    <property type="protein sequence ID" value="SET60114.1"/>
    <property type="molecule type" value="Genomic_DNA"/>
</dbReference>
<dbReference type="AlphaFoldDB" id="A0A1I0FPM3"/>
<keyword evidence="2" id="KW-1185">Reference proteome</keyword>
<name>A0A1I0FPM3_9GAMM</name>
<sequence>MILKIEMSFEQFKQYHQNLIDDGTFTEGGLKLIYEDIDKNWGFHDYLDLSQTPLVSLYSEVQQKGKKFDLKEVAAIAGCIDVGKIIGFVIESESIVTKKDKEDE</sequence>